<name>A0A7V2AV82_UNCEI</name>
<dbReference type="Gene3D" id="3.40.50.170">
    <property type="entry name" value="Formyl transferase, N-terminal domain"/>
    <property type="match status" value="1"/>
</dbReference>
<reference evidence="10" key="1">
    <citation type="journal article" date="2020" name="mSystems">
        <title>Genome- and Community-Level Interaction Insights into Carbon Utilization and Element Cycling Functions of Hydrothermarchaeota in Hydrothermal Sediment.</title>
        <authorList>
            <person name="Zhou Z."/>
            <person name="Liu Y."/>
            <person name="Xu W."/>
            <person name="Pan J."/>
            <person name="Luo Z.H."/>
            <person name="Li M."/>
        </authorList>
    </citation>
    <scope>NUCLEOTIDE SEQUENCE [LARGE SCALE GENOMIC DNA]</scope>
    <source>
        <strain evidence="10">SpSt-1233</strain>
    </source>
</reference>
<evidence type="ECO:0000256" key="2">
    <source>
        <dbReference type="ARBA" id="ARBA00012254"/>
    </source>
</evidence>
<evidence type="ECO:0000256" key="8">
    <source>
        <dbReference type="ARBA" id="ARBA00047664"/>
    </source>
</evidence>
<comment type="caution">
    <text evidence="10">The sequence shown here is derived from an EMBL/GenBank/DDBJ whole genome shotgun (WGS) entry which is preliminary data.</text>
</comment>
<dbReference type="GO" id="GO:0004644">
    <property type="term" value="F:phosphoribosylglycinamide formyltransferase activity"/>
    <property type="evidence" value="ECO:0007669"/>
    <property type="project" value="UniProtKB-EC"/>
</dbReference>
<comment type="similarity">
    <text evidence="5">Belongs to the GART family.</text>
</comment>
<dbReference type="InterPro" id="IPR036477">
    <property type="entry name" value="Formyl_transf_N_sf"/>
</dbReference>
<proteinExistence type="inferred from homology"/>
<dbReference type="InterPro" id="IPR002376">
    <property type="entry name" value="Formyl_transf_N"/>
</dbReference>
<keyword evidence="3" id="KW-0808">Transferase</keyword>
<gene>
    <name evidence="10" type="ORF">ENO08_05085</name>
</gene>
<evidence type="ECO:0000256" key="7">
    <source>
        <dbReference type="ARBA" id="ARBA00041682"/>
    </source>
</evidence>
<protein>
    <recommendedName>
        <fullName evidence="2">phosphoribosylglycinamide formyltransferase 1</fullName>
        <ecNumber evidence="2">2.1.2.2</ecNumber>
    </recommendedName>
    <alternativeName>
        <fullName evidence="7">5'-phosphoribosylglycinamide transformylase</fullName>
    </alternativeName>
    <alternativeName>
        <fullName evidence="6">GAR transformylase</fullName>
    </alternativeName>
</protein>
<dbReference type="Proteomes" id="UP000886069">
    <property type="component" value="Unassembled WGS sequence"/>
</dbReference>
<evidence type="ECO:0000256" key="1">
    <source>
        <dbReference type="ARBA" id="ARBA00005054"/>
    </source>
</evidence>
<organism evidence="10">
    <name type="scientific">Eiseniibacteriota bacterium</name>
    <dbReference type="NCBI Taxonomy" id="2212470"/>
    <lineage>
        <taxon>Bacteria</taxon>
        <taxon>Candidatus Eiseniibacteriota</taxon>
    </lineage>
</organism>
<dbReference type="PANTHER" id="PTHR43369">
    <property type="entry name" value="PHOSPHORIBOSYLGLYCINAMIDE FORMYLTRANSFERASE"/>
    <property type="match status" value="1"/>
</dbReference>
<feature type="domain" description="Formyl transferase N-terminal" evidence="9">
    <location>
        <begin position="1"/>
        <end position="75"/>
    </location>
</feature>
<evidence type="ECO:0000259" key="9">
    <source>
        <dbReference type="Pfam" id="PF00551"/>
    </source>
</evidence>
<dbReference type="AlphaFoldDB" id="A0A7V2AV82"/>
<dbReference type="EMBL" id="DSEC01000357">
    <property type="protein sequence ID" value="HER43814.1"/>
    <property type="molecule type" value="Genomic_DNA"/>
</dbReference>
<dbReference type="InterPro" id="IPR001555">
    <property type="entry name" value="GART_AS"/>
</dbReference>
<evidence type="ECO:0000256" key="6">
    <source>
        <dbReference type="ARBA" id="ARBA00041324"/>
    </source>
</evidence>
<evidence type="ECO:0000256" key="4">
    <source>
        <dbReference type="ARBA" id="ARBA00022755"/>
    </source>
</evidence>
<accession>A0A7V2AV82</accession>
<comment type="catalytic activity">
    <reaction evidence="8">
        <text>N(1)-(5-phospho-beta-D-ribosyl)glycinamide + (6R)-10-formyltetrahydrofolate = N(2)-formyl-N(1)-(5-phospho-beta-D-ribosyl)glycinamide + (6S)-5,6,7,8-tetrahydrofolate + H(+)</text>
        <dbReference type="Rhea" id="RHEA:15053"/>
        <dbReference type="ChEBI" id="CHEBI:15378"/>
        <dbReference type="ChEBI" id="CHEBI:57453"/>
        <dbReference type="ChEBI" id="CHEBI:143788"/>
        <dbReference type="ChEBI" id="CHEBI:147286"/>
        <dbReference type="ChEBI" id="CHEBI:195366"/>
        <dbReference type="EC" id="2.1.2.2"/>
    </reaction>
</comment>
<dbReference type="Pfam" id="PF00551">
    <property type="entry name" value="Formyl_trans_N"/>
    <property type="match status" value="1"/>
</dbReference>
<evidence type="ECO:0000256" key="3">
    <source>
        <dbReference type="ARBA" id="ARBA00022679"/>
    </source>
</evidence>
<evidence type="ECO:0000256" key="5">
    <source>
        <dbReference type="ARBA" id="ARBA00038440"/>
    </source>
</evidence>
<dbReference type="EC" id="2.1.2.2" evidence="2"/>
<dbReference type="PROSITE" id="PS00373">
    <property type="entry name" value="GART"/>
    <property type="match status" value="1"/>
</dbReference>
<feature type="non-terminal residue" evidence="10">
    <location>
        <position position="1"/>
    </location>
</feature>
<evidence type="ECO:0000313" key="10">
    <source>
        <dbReference type="EMBL" id="HER43814.1"/>
    </source>
</evidence>
<dbReference type="PANTHER" id="PTHR43369:SF2">
    <property type="entry name" value="PHOSPHORIBOSYLGLYCINAMIDE FORMYLTRANSFERASE"/>
    <property type="match status" value="1"/>
</dbReference>
<dbReference type="GO" id="GO:0006189">
    <property type="term" value="P:'de novo' IMP biosynthetic process"/>
    <property type="evidence" value="ECO:0007669"/>
    <property type="project" value="TreeGrafter"/>
</dbReference>
<keyword evidence="4" id="KW-0658">Purine biosynthesis</keyword>
<dbReference type="SUPFAM" id="SSF53328">
    <property type="entry name" value="Formyltransferase"/>
    <property type="match status" value="1"/>
</dbReference>
<sequence>IHPALLPSFRGLHGQRQALEFGVRYTGCTVHFVDKGVDTGPIILQSVVPVLQDDTEETLSERILKEEHRIYPEAVRLVAEGRVRIEGRRVFIESYEHDT</sequence>
<dbReference type="GO" id="GO:0005737">
    <property type="term" value="C:cytoplasm"/>
    <property type="evidence" value="ECO:0007669"/>
    <property type="project" value="TreeGrafter"/>
</dbReference>
<comment type="pathway">
    <text evidence="1">Purine metabolism; IMP biosynthesis via de novo pathway; N(2)-formyl-N(1)-(5-phospho-D-ribosyl)glycinamide from N(1)-(5-phospho-D-ribosyl)glycinamide (10-formyl THF route): step 1/1.</text>
</comment>